<keyword evidence="2" id="KW-0804">Transcription</keyword>
<protein>
    <recommendedName>
        <fullName evidence="5">Protein SCARECROW-like</fullName>
    </recommendedName>
</protein>
<evidence type="ECO:0000256" key="2">
    <source>
        <dbReference type="ARBA" id="ARBA00023163"/>
    </source>
</evidence>
<dbReference type="PANTHER" id="PTHR31636">
    <property type="entry name" value="OSJNBA0084A10.13 PROTEIN-RELATED"/>
    <property type="match status" value="1"/>
</dbReference>
<evidence type="ECO:0000313" key="4">
    <source>
        <dbReference type="Proteomes" id="UP000825935"/>
    </source>
</evidence>
<dbReference type="EMBL" id="CM035418">
    <property type="protein sequence ID" value="KAH7421123.1"/>
    <property type="molecule type" value="Genomic_DNA"/>
</dbReference>
<comment type="caution">
    <text evidence="3">The sequence shown here is derived from an EMBL/GenBank/DDBJ whole genome shotgun (WGS) entry which is preliminary data.</text>
</comment>
<gene>
    <name evidence="3" type="ORF">KP509_13G041400</name>
</gene>
<sequence length="681" mass="75325">MEDSTVGTWVYTLVNDLAETMPNMSIQELLNILSETHSPCNVQVRQILDTPHLDHILDPHLHPLKPYEHLQDLSNQISSPAVDVSGNHRLAKKSRTDSCNVNVFGADTIDVEKCRGLKTTTDHSHVLVQHNALGNLQGNHCLKDAVSQAPKNIQNEILSWTTDYKTKSSTKTAALSLSLDSSSDNYKYPRVNYSAELCGNPVYVEHQVYPTIDRGVQRVDIVSQTAHLMGQALSQQVFMQSQKHEQRHWSSNPKQEFLARQPASPYKCTNEHQEEIARQLYAGKLQAQGDVSVKAIADVHSACAVSSSDEEGLELLSLLLQCAEAVASENLNMSSTLIPILNEMSSPYGNPFQRVAAYFTEGMAARVLASCLGICSPLPPVQKFCNQNISSAFQTFNGLCPYVKFSHFTANQAILEAFEGHQSVHIIDCDIMQGLQWPALFHILASRPQGPPFVRITGIGISLEALEATGKRLSDFANTLCMPFEFHSVAERVGNLDLASLKVRPGEAVAVHWLQHSLYDVTGSDRRTLQLFQQLKPTVLTIVEQDLSHAGAFLDRFFQALYYYSALFDSLGARHAEASEERHVVEQQLFSNEMKNIVAVGGPARTGEEKYNNWRAIMSNAGFKQVSLAGNAATQATLLLNMFPNEGYSLMEEGGVLKLGWKDLSLYTASAWSWPASPHSS</sequence>
<dbReference type="Proteomes" id="UP000825935">
    <property type="component" value="Chromosome 13"/>
</dbReference>
<organism evidence="3 4">
    <name type="scientific">Ceratopteris richardii</name>
    <name type="common">Triangle waterfern</name>
    <dbReference type="NCBI Taxonomy" id="49495"/>
    <lineage>
        <taxon>Eukaryota</taxon>
        <taxon>Viridiplantae</taxon>
        <taxon>Streptophyta</taxon>
        <taxon>Embryophyta</taxon>
        <taxon>Tracheophyta</taxon>
        <taxon>Polypodiopsida</taxon>
        <taxon>Polypodiidae</taxon>
        <taxon>Polypodiales</taxon>
        <taxon>Pteridineae</taxon>
        <taxon>Pteridaceae</taxon>
        <taxon>Parkerioideae</taxon>
        <taxon>Ceratopteris</taxon>
    </lineage>
</organism>
<evidence type="ECO:0000256" key="1">
    <source>
        <dbReference type="ARBA" id="ARBA00023015"/>
    </source>
</evidence>
<proteinExistence type="predicted"/>
<keyword evidence="1" id="KW-0805">Transcription regulation</keyword>
<accession>A0A8T2TH07</accession>
<dbReference type="OrthoDB" id="757063at2759"/>
<evidence type="ECO:0000313" key="3">
    <source>
        <dbReference type="EMBL" id="KAH7421123.1"/>
    </source>
</evidence>
<name>A0A8T2TH07_CERRI</name>
<dbReference type="Pfam" id="PF03514">
    <property type="entry name" value="GRAS"/>
    <property type="match status" value="1"/>
</dbReference>
<dbReference type="PROSITE" id="PS50985">
    <property type="entry name" value="GRAS"/>
    <property type="match status" value="1"/>
</dbReference>
<dbReference type="AlphaFoldDB" id="A0A8T2TH07"/>
<reference evidence="3" key="1">
    <citation type="submission" date="2021-08" db="EMBL/GenBank/DDBJ databases">
        <title>WGS assembly of Ceratopteris richardii.</title>
        <authorList>
            <person name="Marchant D.B."/>
            <person name="Chen G."/>
            <person name="Jenkins J."/>
            <person name="Shu S."/>
            <person name="Leebens-Mack J."/>
            <person name="Grimwood J."/>
            <person name="Schmutz J."/>
            <person name="Soltis P."/>
            <person name="Soltis D."/>
            <person name="Chen Z.-H."/>
        </authorList>
    </citation>
    <scope>NUCLEOTIDE SEQUENCE</scope>
    <source>
        <strain evidence="3">Whitten #5841</strain>
        <tissue evidence="3">Leaf</tissue>
    </source>
</reference>
<keyword evidence="4" id="KW-1185">Reference proteome</keyword>
<dbReference type="InterPro" id="IPR005202">
    <property type="entry name" value="TF_GRAS"/>
</dbReference>
<evidence type="ECO:0008006" key="5">
    <source>
        <dbReference type="Google" id="ProtNLM"/>
    </source>
</evidence>